<dbReference type="AlphaFoldDB" id="A0A7Y9IZN5"/>
<keyword evidence="2" id="KW-0805">Transcription regulation</keyword>
<dbReference type="GO" id="GO:0005829">
    <property type="term" value="C:cytosol"/>
    <property type="evidence" value="ECO:0007669"/>
    <property type="project" value="TreeGrafter"/>
</dbReference>
<keyword evidence="7" id="KW-1185">Reference proteome</keyword>
<dbReference type="Pfam" id="PF00126">
    <property type="entry name" value="HTH_1"/>
    <property type="match status" value="1"/>
</dbReference>
<evidence type="ECO:0000256" key="2">
    <source>
        <dbReference type="ARBA" id="ARBA00023015"/>
    </source>
</evidence>
<dbReference type="PANTHER" id="PTHR30419">
    <property type="entry name" value="HTH-TYPE TRANSCRIPTIONAL REGULATOR YBHD"/>
    <property type="match status" value="1"/>
</dbReference>
<feature type="domain" description="HTH lysR-type" evidence="5">
    <location>
        <begin position="3"/>
        <end position="60"/>
    </location>
</feature>
<evidence type="ECO:0000256" key="4">
    <source>
        <dbReference type="ARBA" id="ARBA00023163"/>
    </source>
</evidence>
<sequence>MNLSLRQLRVFVHVARIGNFTRAAEQAHMTQAGLSIMMREMEKQLDCRLFDRTTRMVVLTDAGRDLLPVAQRVIADIDGVVAHLGESGRKARQTLRIAATPLVSSNILPGLFAQFRRSHPHVELRLTDADLNQIQAMVSAGDVDLGLGFFFKQMPGIVRTPVGTFRLMRVAAANGPQDFSTGSAPWASLQAEPLISLPASNPIQKLVETHLGAIGRGDEERPAFNFFNTLIAMVEAGMGTAVIPSFALAACHRHRVTTDLLVDPAVELSLYLVSRRGIKETETASDFREALAAALPSAASPASPG</sequence>
<dbReference type="RefSeq" id="WP_179589292.1">
    <property type="nucleotide sequence ID" value="NZ_JACBYR010000002.1"/>
</dbReference>
<dbReference type="SUPFAM" id="SSF46785">
    <property type="entry name" value="Winged helix' DNA-binding domain"/>
    <property type="match status" value="1"/>
</dbReference>
<dbReference type="InterPro" id="IPR005119">
    <property type="entry name" value="LysR_subst-bd"/>
</dbReference>
<protein>
    <submittedName>
        <fullName evidence="6">DNA-binding transcriptional LysR family regulator</fullName>
    </submittedName>
</protein>
<gene>
    <name evidence="6" type="ORF">FHW18_004635</name>
</gene>
<dbReference type="PANTHER" id="PTHR30419:SF8">
    <property type="entry name" value="NITROGEN ASSIMILATION TRANSCRIPTIONAL ACTIVATOR-RELATED"/>
    <property type="match status" value="1"/>
</dbReference>
<evidence type="ECO:0000313" key="7">
    <source>
        <dbReference type="Proteomes" id="UP000542125"/>
    </source>
</evidence>
<dbReference type="Gene3D" id="3.40.190.290">
    <property type="match status" value="1"/>
</dbReference>
<proteinExistence type="inferred from homology"/>
<name>A0A7Y9IZN5_9BURK</name>
<comment type="similarity">
    <text evidence="1">Belongs to the LysR transcriptional regulatory family.</text>
</comment>
<dbReference type="InterPro" id="IPR036390">
    <property type="entry name" value="WH_DNA-bd_sf"/>
</dbReference>
<dbReference type="PROSITE" id="PS50931">
    <property type="entry name" value="HTH_LYSR"/>
    <property type="match status" value="1"/>
</dbReference>
<reference evidence="6 7" key="1">
    <citation type="submission" date="2020-07" db="EMBL/GenBank/DDBJ databases">
        <title>Genomic Encyclopedia of Type Strains, Phase IV (KMG-V): Genome sequencing to study the core and pangenomes of soil and plant-associated prokaryotes.</title>
        <authorList>
            <person name="Whitman W."/>
        </authorList>
    </citation>
    <scope>NUCLEOTIDE SEQUENCE [LARGE SCALE GENOMIC DNA]</scope>
    <source>
        <strain evidence="6 7">SAS40</strain>
    </source>
</reference>
<organism evidence="6 7">
    <name type="scientific">Pigmentiphaga litoralis</name>
    <dbReference type="NCBI Taxonomy" id="516702"/>
    <lineage>
        <taxon>Bacteria</taxon>
        <taxon>Pseudomonadati</taxon>
        <taxon>Pseudomonadota</taxon>
        <taxon>Betaproteobacteria</taxon>
        <taxon>Burkholderiales</taxon>
        <taxon>Alcaligenaceae</taxon>
        <taxon>Pigmentiphaga</taxon>
    </lineage>
</organism>
<dbReference type="SUPFAM" id="SSF53850">
    <property type="entry name" value="Periplasmic binding protein-like II"/>
    <property type="match status" value="1"/>
</dbReference>
<dbReference type="InterPro" id="IPR036388">
    <property type="entry name" value="WH-like_DNA-bd_sf"/>
</dbReference>
<dbReference type="InterPro" id="IPR000847">
    <property type="entry name" value="LysR_HTH_N"/>
</dbReference>
<dbReference type="GO" id="GO:0003700">
    <property type="term" value="F:DNA-binding transcription factor activity"/>
    <property type="evidence" value="ECO:0007669"/>
    <property type="project" value="InterPro"/>
</dbReference>
<dbReference type="Proteomes" id="UP000542125">
    <property type="component" value="Unassembled WGS sequence"/>
</dbReference>
<comment type="caution">
    <text evidence="6">The sequence shown here is derived from an EMBL/GenBank/DDBJ whole genome shotgun (WGS) entry which is preliminary data.</text>
</comment>
<dbReference type="InterPro" id="IPR050950">
    <property type="entry name" value="HTH-type_LysR_regulators"/>
</dbReference>
<dbReference type="PRINTS" id="PR00039">
    <property type="entry name" value="HTHLYSR"/>
</dbReference>
<keyword evidence="4" id="KW-0804">Transcription</keyword>
<evidence type="ECO:0000313" key="6">
    <source>
        <dbReference type="EMBL" id="NYE85328.1"/>
    </source>
</evidence>
<dbReference type="Gene3D" id="1.10.10.10">
    <property type="entry name" value="Winged helix-like DNA-binding domain superfamily/Winged helix DNA-binding domain"/>
    <property type="match status" value="1"/>
</dbReference>
<dbReference type="Pfam" id="PF03466">
    <property type="entry name" value="LysR_substrate"/>
    <property type="match status" value="1"/>
</dbReference>
<dbReference type="FunFam" id="1.10.10.10:FF:000001">
    <property type="entry name" value="LysR family transcriptional regulator"/>
    <property type="match status" value="1"/>
</dbReference>
<accession>A0A7Y9IZN5</accession>
<evidence type="ECO:0000259" key="5">
    <source>
        <dbReference type="PROSITE" id="PS50931"/>
    </source>
</evidence>
<dbReference type="EMBL" id="JACBYR010000002">
    <property type="protein sequence ID" value="NYE85328.1"/>
    <property type="molecule type" value="Genomic_DNA"/>
</dbReference>
<keyword evidence="3 6" id="KW-0238">DNA-binding</keyword>
<dbReference type="GO" id="GO:0003677">
    <property type="term" value="F:DNA binding"/>
    <property type="evidence" value="ECO:0007669"/>
    <property type="project" value="UniProtKB-KW"/>
</dbReference>
<evidence type="ECO:0000256" key="3">
    <source>
        <dbReference type="ARBA" id="ARBA00023125"/>
    </source>
</evidence>
<evidence type="ECO:0000256" key="1">
    <source>
        <dbReference type="ARBA" id="ARBA00009437"/>
    </source>
</evidence>